<dbReference type="EMBL" id="AOIS01000029">
    <property type="protein sequence ID" value="ELZ19539.1"/>
    <property type="molecule type" value="Genomic_DNA"/>
</dbReference>
<dbReference type="AlphaFoldDB" id="M0CCD8"/>
<gene>
    <name evidence="1" type="ORF">C477_07713</name>
</gene>
<comment type="caution">
    <text evidence="1">The sequence shown here is derived from an EMBL/GenBank/DDBJ whole genome shotgun (WGS) entry which is preliminary data.</text>
</comment>
<evidence type="ECO:0000313" key="1">
    <source>
        <dbReference type="EMBL" id="ELZ19539.1"/>
    </source>
</evidence>
<dbReference type="NCBIfam" id="NF033910">
    <property type="entry name" value="LWR_salt"/>
    <property type="match status" value="1"/>
</dbReference>
<feature type="non-terminal residue" evidence="1">
    <location>
        <position position="1"/>
    </location>
</feature>
<sequence>EPVESVLFRELQVDEEYFAALKDAIADDLDLFNADNVSEVLSKYLGSSIRVTDTDD</sequence>
<keyword evidence="2" id="KW-1185">Reference proteome</keyword>
<evidence type="ECO:0000313" key="2">
    <source>
        <dbReference type="Proteomes" id="UP000011657"/>
    </source>
</evidence>
<dbReference type="PATRIC" id="fig|1227488.3.peg.1516"/>
<proteinExistence type="predicted"/>
<dbReference type="eggNOG" id="arCOG08964">
    <property type="taxonomic scope" value="Archaea"/>
</dbReference>
<accession>M0CCD8</accession>
<organism evidence="1 2">
    <name type="scientific">Haloterrigena salina JCM 13891</name>
    <dbReference type="NCBI Taxonomy" id="1227488"/>
    <lineage>
        <taxon>Archaea</taxon>
        <taxon>Methanobacteriati</taxon>
        <taxon>Methanobacteriota</taxon>
        <taxon>Stenosarchaea group</taxon>
        <taxon>Halobacteria</taxon>
        <taxon>Halobacteriales</taxon>
        <taxon>Natrialbaceae</taxon>
        <taxon>Haloterrigena</taxon>
    </lineage>
</organism>
<dbReference type="Pfam" id="PF26423">
    <property type="entry name" value="LWR_salt"/>
    <property type="match status" value="1"/>
</dbReference>
<dbReference type="InterPro" id="IPR049798">
    <property type="entry name" value="LWR_salt"/>
</dbReference>
<reference evidence="1 2" key="1">
    <citation type="journal article" date="2014" name="PLoS Genet.">
        <title>Phylogenetically driven sequencing of extremely halophilic archaea reveals strategies for static and dynamic osmo-response.</title>
        <authorList>
            <person name="Becker E.A."/>
            <person name="Seitzer P.M."/>
            <person name="Tritt A."/>
            <person name="Larsen D."/>
            <person name="Krusor M."/>
            <person name="Yao A.I."/>
            <person name="Wu D."/>
            <person name="Madern D."/>
            <person name="Eisen J.A."/>
            <person name="Darling A.E."/>
            <person name="Facciotti M.T."/>
        </authorList>
    </citation>
    <scope>NUCLEOTIDE SEQUENCE [LARGE SCALE GENOMIC DNA]</scope>
    <source>
        <strain evidence="1 2">JCM 13891</strain>
    </source>
</reference>
<dbReference type="RefSeq" id="WP_008893859.1">
    <property type="nucleotide sequence ID" value="NZ_AOIS01000029.1"/>
</dbReference>
<protein>
    <submittedName>
        <fullName evidence="1">Uncharacterized protein</fullName>
    </submittedName>
</protein>
<name>M0CCD8_9EURY</name>
<dbReference type="Proteomes" id="UP000011657">
    <property type="component" value="Unassembled WGS sequence"/>
</dbReference>